<evidence type="ECO:0000256" key="1">
    <source>
        <dbReference type="ARBA" id="ARBA00005190"/>
    </source>
</evidence>
<sequence length="222" mass="24376">MTSSYINSYVGAIDQGTSSTKFIIYNHSGQQVGLHQLEHAQIYPQPGWVEHDPMEIWANTVTCIRRAMESANVDAELLEAVGITNQRESTLIWNKKTGVPYYNVIVWNDARTRGICEDLKTAGRRGIDRFREKTGLPIATYFSASKILWLLDNVPGLRDDAEKGEAIFGTLDSWLIYKLTDGQVHSGPCVAYPGGLSPSSLSSALRPPASPPSQAPSLSPDP</sequence>
<dbReference type="AlphaFoldDB" id="W7U0M7"/>
<dbReference type="EC" id="2.7.1.30" evidence="3"/>
<evidence type="ECO:0000256" key="2">
    <source>
        <dbReference type="ARBA" id="ARBA00009156"/>
    </source>
</evidence>
<evidence type="ECO:0000313" key="10">
    <source>
        <dbReference type="Proteomes" id="UP000019335"/>
    </source>
</evidence>
<feature type="compositionally biased region" description="Pro residues" evidence="7">
    <location>
        <begin position="208"/>
        <end position="222"/>
    </location>
</feature>
<dbReference type="PANTHER" id="PTHR10196">
    <property type="entry name" value="SUGAR KINASE"/>
    <property type="match status" value="1"/>
</dbReference>
<dbReference type="SUPFAM" id="SSF53067">
    <property type="entry name" value="Actin-like ATPase domain"/>
    <property type="match status" value="1"/>
</dbReference>
<dbReference type="Pfam" id="PF00370">
    <property type="entry name" value="FGGY_N"/>
    <property type="match status" value="1"/>
</dbReference>
<dbReference type="UniPathway" id="UPA00618">
    <property type="reaction ID" value="UER00672"/>
</dbReference>
<keyword evidence="10" id="KW-1185">Reference proteome</keyword>
<dbReference type="GO" id="GO:0019563">
    <property type="term" value="P:glycerol catabolic process"/>
    <property type="evidence" value="ECO:0007669"/>
    <property type="project" value="UniProtKB-UniPathway"/>
</dbReference>
<organism evidence="9 10">
    <name type="scientific">Nannochloropsis gaditana</name>
    <dbReference type="NCBI Taxonomy" id="72520"/>
    <lineage>
        <taxon>Eukaryota</taxon>
        <taxon>Sar</taxon>
        <taxon>Stramenopiles</taxon>
        <taxon>Ochrophyta</taxon>
        <taxon>Eustigmatophyceae</taxon>
        <taxon>Eustigmatales</taxon>
        <taxon>Monodopsidaceae</taxon>
        <taxon>Nannochloropsis</taxon>
    </lineage>
</organism>
<dbReference type="GO" id="GO:0005829">
    <property type="term" value="C:cytosol"/>
    <property type="evidence" value="ECO:0007669"/>
    <property type="project" value="TreeGrafter"/>
</dbReference>
<dbReference type="InterPro" id="IPR018484">
    <property type="entry name" value="FGGY_N"/>
</dbReference>
<reference evidence="9 10" key="1">
    <citation type="journal article" date="2014" name="Mol. Plant">
        <title>Chromosome Scale Genome Assembly and Transcriptome Profiling of Nannochloropsis gaditana in Nitrogen Depletion.</title>
        <authorList>
            <person name="Corteggiani Carpinelli E."/>
            <person name="Telatin A."/>
            <person name="Vitulo N."/>
            <person name="Forcato C."/>
            <person name="D'Angelo M."/>
            <person name="Schiavon R."/>
            <person name="Vezzi A."/>
            <person name="Giacometti G.M."/>
            <person name="Morosinotto T."/>
            <person name="Valle G."/>
        </authorList>
    </citation>
    <scope>NUCLEOTIDE SEQUENCE [LARGE SCALE GENOMIC DNA]</scope>
    <source>
        <strain evidence="9 10">B-31</strain>
    </source>
</reference>
<comment type="similarity">
    <text evidence="2">Belongs to the FGGY kinase family.</text>
</comment>
<protein>
    <recommendedName>
        <fullName evidence="3">glycerol kinase</fullName>
        <ecNumber evidence="3">2.7.1.30</ecNumber>
    </recommendedName>
    <alternativeName>
        <fullName evidence="6">ATP:glycerol 3-phosphotransferase</fullName>
    </alternativeName>
</protein>
<evidence type="ECO:0000256" key="3">
    <source>
        <dbReference type="ARBA" id="ARBA00012099"/>
    </source>
</evidence>
<evidence type="ECO:0000259" key="8">
    <source>
        <dbReference type="Pfam" id="PF00370"/>
    </source>
</evidence>
<accession>W7U0M7</accession>
<proteinExistence type="inferred from homology"/>
<dbReference type="OrthoDB" id="5422795at2759"/>
<evidence type="ECO:0000256" key="5">
    <source>
        <dbReference type="ARBA" id="ARBA00022777"/>
    </source>
</evidence>
<dbReference type="InterPro" id="IPR018483">
    <property type="entry name" value="Carb_kinase_FGGY_CS"/>
</dbReference>
<evidence type="ECO:0000256" key="4">
    <source>
        <dbReference type="ARBA" id="ARBA00022679"/>
    </source>
</evidence>
<keyword evidence="4" id="KW-0808">Transferase</keyword>
<evidence type="ECO:0000256" key="7">
    <source>
        <dbReference type="SAM" id="MobiDB-lite"/>
    </source>
</evidence>
<dbReference type="InterPro" id="IPR043129">
    <property type="entry name" value="ATPase_NBD"/>
</dbReference>
<comment type="caution">
    <text evidence="9">The sequence shown here is derived from an EMBL/GenBank/DDBJ whole genome shotgun (WGS) entry which is preliminary data.</text>
</comment>
<dbReference type="Proteomes" id="UP000019335">
    <property type="component" value="Chromosome 9"/>
</dbReference>
<name>W7U0M7_9STRA</name>
<evidence type="ECO:0000313" key="9">
    <source>
        <dbReference type="EMBL" id="EWM26199.1"/>
    </source>
</evidence>
<feature type="domain" description="Carbohydrate kinase FGGY N-terminal" evidence="8">
    <location>
        <begin position="9"/>
        <end position="182"/>
    </location>
</feature>
<evidence type="ECO:0000256" key="6">
    <source>
        <dbReference type="ARBA" id="ARBA00043149"/>
    </source>
</evidence>
<feature type="region of interest" description="Disordered" evidence="7">
    <location>
        <begin position="199"/>
        <end position="222"/>
    </location>
</feature>
<dbReference type="PROSITE" id="PS00933">
    <property type="entry name" value="FGGY_KINASES_1"/>
    <property type="match status" value="1"/>
</dbReference>
<keyword evidence="5 9" id="KW-0418">Kinase</keyword>
<gene>
    <name evidence="9" type="ORF">Naga_100025g69</name>
</gene>
<comment type="pathway">
    <text evidence="1">Polyol metabolism; glycerol degradation via glycerol kinase pathway; sn-glycerol 3-phosphate from glycerol: step 1/1.</text>
</comment>
<dbReference type="PANTHER" id="PTHR10196:SF69">
    <property type="entry name" value="GLYCEROL KINASE"/>
    <property type="match status" value="1"/>
</dbReference>
<dbReference type="Gene3D" id="3.30.420.40">
    <property type="match status" value="1"/>
</dbReference>
<dbReference type="GO" id="GO:0004370">
    <property type="term" value="F:glycerol kinase activity"/>
    <property type="evidence" value="ECO:0007669"/>
    <property type="project" value="UniProtKB-EC"/>
</dbReference>
<dbReference type="EMBL" id="AZIL01000698">
    <property type="protein sequence ID" value="EWM26199.1"/>
    <property type="molecule type" value="Genomic_DNA"/>
</dbReference>
<feature type="non-terminal residue" evidence="9">
    <location>
        <position position="222"/>
    </location>
</feature>